<evidence type="ECO:0000256" key="12">
    <source>
        <dbReference type="NCBIfam" id="TIGR04265"/>
    </source>
</evidence>
<dbReference type="SMART" id="SM00155">
    <property type="entry name" value="PLDc"/>
    <property type="match status" value="2"/>
</dbReference>
<proteinExistence type="predicted"/>
<keyword evidence="11" id="KW-1208">Phospholipid metabolism</keyword>
<comment type="subcellular location">
    <subcellularLocation>
        <location evidence="1">Cell membrane</location>
        <topology evidence="1">Multi-pass membrane protein</topology>
    </subcellularLocation>
</comment>
<feature type="transmembrane region" description="Helical" evidence="13">
    <location>
        <begin position="12"/>
        <end position="30"/>
    </location>
</feature>
<gene>
    <name evidence="15" type="primary">cls</name>
    <name evidence="15" type="ORF">C5L39_00620</name>
</gene>
<dbReference type="NCBIfam" id="TIGR04265">
    <property type="entry name" value="bac_cardiolipin"/>
    <property type="match status" value="1"/>
</dbReference>
<feature type="transmembrane region" description="Helical" evidence="13">
    <location>
        <begin position="42"/>
        <end position="65"/>
    </location>
</feature>
<dbReference type="EMBL" id="PTJO01000001">
    <property type="protein sequence ID" value="RNE49912.1"/>
    <property type="molecule type" value="Genomic_DNA"/>
</dbReference>
<evidence type="ECO:0000256" key="11">
    <source>
        <dbReference type="ARBA" id="ARBA00023264"/>
    </source>
</evidence>
<accession>A0A3M8KBL2</accession>
<dbReference type="InterPro" id="IPR025202">
    <property type="entry name" value="PLD-like_dom"/>
</dbReference>
<dbReference type="GO" id="GO:0008808">
    <property type="term" value="F:cardiolipin synthase activity"/>
    <property type="evidence" value="ECO:0007669"/>
    <property type="project" value="UniProtKB-UniRule"/>
</dbReference>
<evidence type="ECO:0000256" key="1">
    <source>
        <dbReference type="ARBA" id="ARBA00004651"/>
    </source>
</evidence>
<dbReference type="EC" id="2.7.8.-" evidence="12"/>
<dbReference type="Pfam" id="PF13396">
    <property type="entry name" value="PLDc_N"/>
    <property type="match status" value="1"/>
</dbReference>
<evidence type="ECO:0000256" key="9">
    <source>
        <dbReference type="ARBA" id="ARBA00023136"/>
    </source>
</evidence>
<keyword evidence="9 13" id="KW-0472">Membrane</keyword>
<dbReference type="GO" id="GO:0032049">
    <property type="term" value="P:cardiolipin biosynthetic process"/>
    <property type="evidence" value="ECO:0007669"/>
    <property type="project" value="UniProtKB-UniRule"/>
</dbReference>
<dbReference type="InterPro" id="IPR027379">
    <property type="entry name" value="CLS_N"/>
</dbReference>
<reference evidence="15 16" key="1">
    <citation type="submission" date="2018-02" db="EMBL/GenBank/DDBJ databases">
        <title>Corynebacterium alimpuense sp. nov., a marine obligate actinomycete isolated from sediments of Valparaiso bay, Chile.</title>
        <authorList>
            <person name="Claverias F."/>
            <person name="Gonzales-Siles L."/>
            <person name="Salva-Serra F."/>
            <person name="Inganaes E."/>
            <person name="Molin K."/>
            <person name="Cumsille A."/>
            <person name="Undabarrena A."/>
            <person name="Couve E."/>
            <person name="Moore E.R.B."/>
            <person name="Gomila M."/>
            <person name="Camara B."/>
        </authorList>
    </citation>
    <scope>NUCLEOTIDE SEQUENCE [LARGE SCALE GENOMIC DNA]</scope>
    <source>
        <strain evidence="15 16">CCUG 69366</strain>
    </source>
</reference>
<evidence type="ECO:0000256" key="7">
    <source>
        <dbReference type="ARBA" id="ARBA00022989"/>
    </source>
</evidence>
<evidence type="ECO:0000256" key="2">
    <source>
        <dbReference type="ARBA" id="ARBA00022475"/>
    </source>
</evidence>
<dbReference type="SUPFAM" id="SSF56024">
    <property type="entry name" value="Phospholipase D/nuclease"/>
    <property type="match status" value="2"/>
</dbReference>
<evidence type="ECO:0000256" key="3">
    <source>
        <dbReference type="ARBA" id="ARBA00022516"/>
    </source>
</evidence>
<evidence type="ECO:0000256" key="6">
    <source>
        <dbReference type="ARBA" id="ARBA00022737"/>
    </source>
</evidence>
<dbReference type="AlphaFoldDB" id="A0A3M8KBL2"/>
<sequence length="498" mass="56714">MITFLASLSTWQLIGLIIDYTIKIIAIGVVPEGRRPSSSTGWLLAILLLPFVGLPLFLLMGSPYINQRRHRIQQEANVMIQDVQTHVPDHPTYVELSHETASMIYLNRQLTKIPAVVGHNMGVHSDYELTIARMAAAVDAAKDHVYVEIYITSWDKTTEVFFRALERAVQRGVTVLYLFDQIGSHKYPEYRKLGQRLTEIGVDWQLMLPLKPWQGRFRRPDLRNHRKLLIIDDRVGFIGSVNMIDRSYLVSKNLKIGRQWVDVMIEVEGPVVASMSFVFAVDWYTESGQLLGISPPEDDSDMPGLEEDPTANVVQLVPSGPGYNTEPNLRMFNSIISKARHRLVLCSPYFIPDESLLQAVTSACYRGVTVDLLVSERSDQFMVNHAQSSYYQVLLEAGVRIHMFPEPYVLHSKFMLADPACDIEAVGAVGSSNMDMRSFGLNYESTMLFTHGNLTDQLNELTENYLQVSRQLTLEEWNKRSYFRRYIDNVMKLTSALQ</sequence>
<evidence type="ECO:0000259" key="14">
    <source>
        <dbReference type="PROSITE" id="PS50035"/>
    </source>
</evidence>
<evidence type="ECO:0000256" key="4">
    <source>
        <dbReference type="ARBA" id="ARBA00022679"/>
    </source>
</evidence>
<keyword evidence="4" id="KW-0808">Transferase</keyword>
<dbReference type="InterPro" id="IPR022924">
    <property type="entry name" value="Cardiolipin_synthase"/>
</dbReference>
<evidence type="ECO:0000256" key="8">
    <source>
        <dbReference type="ARBA" id="ARBA00023098"/>
    </source>
</evidence>
<dbReference type="Proteomes" id="UP000266975">
    <property type="component" value="Unassembled WGS sequence"/>
</dbReference>
<evidence type="ECO:0000256" key="5">
    <source>
        <dbReference type="ARBA" id="ARBA00022692"/>
    </source>
</evidence>
<comment type="caution">
    <text evidence="15">The sequence shown here is derived from an EMBL/GenBank/DDBJ whole genome shotgun (WGS) entry which is preliminary data.</text>
</comment>
<name>A0A3M8KBL2_9CORY</name>
<protein>
    <recommendedName>
        <fullName evidence="12">Cardiolipin synthase</fullName>
        <ecNumber evidence="12">2.7.8.-</ecNumber>
    </recommendedName>
</protein>
<feature type="domain" description="PLD phosphodiesterase" evidence="14">
    <location>
        <begin position="406"/>
        <end position="438"/>
    </location>
</feature>
<keyword evidence="10" id="KW-0594">Phospholipid biosynthesis</keyword>
<evidence type="ECO:0000256" key="10">
    <source>
        <dbReference type="ARBA" id="ARBA00023209"/>
    </source>
</evidence>
<dbReference type="PANTHER" id="PTHR21248:SF22">
    <property type="entry name" value="PHOSPHOLIPASE D"/>
    <property type="match status" value="1"/>
</dbReference>
<keyword evidence="16" id="KW-1185">Reference proteome</keyword>
<dbReference type="InterPro" id="IPR001736">
    <property type="entry name" value="PLipase_D/transphosphatidylase"/>
</dbReference>
<dbReference type="Pfam" id="PF13091">
    <property type="entry name" value="PLDc_2"/>
    <property type="match status" value="2"/>
</dbReference>
<evidence type="ECO:0000256" key="13">
    <source>
        <dbReference type="SAM" id="Phobius"/>
    </source>
</evidence>
<dbReference type="GO" id="GO:0005886">
    <property type="term" value="C:plasma membrane"/>
    <property type="evidence" value="ECO:0007669"/>
    <property type="project" value="UniProtKB-SubCell"/>
</dbReference>
<keyword evidence="8" id="KW-0443">Lipid metabolism</keyword>
<keyword evidence="6" id="KW-0677">Repeat</keyword>
<dbReference type="Gene3D" id="3.30.870.10">
    <property type="entry name" value="Endonuclease Chain A"/>
    <property type="match status" value="2"/>
</dbReference>
<keyword evidence="5 13" id="KW-0812">Transmembrane</keyword>
<keyword evidence="7 13" id="KW-1133">Transmembrane helix</keyword>
<keyword evidence="3" id="KW-0444">Lipid biosynthesis</keyword>
<keyword evidence="2" id="KW-1003">Cell membrane</keyword>
<evidence type="ECO:0000313" key="15">
    <source>
        <dbReference type="EMBL" id="RNE49912.1"/>
    </source>
</evidence>
<evidence type="ECO:0000313" key="16">
    <source>
        <dbReference type="Proteomes" id="UP000266975"/>
    </source>
</evidence>
<dbReference type="OrthoDB" id="9762009at2"/>
<dbReference type="PANTHER" id="PTHR21248">
    <property type="entry name" value="CARDIOLIPIN SYNTHASE"/>
    <property type="match status" value="1"/>
</dbReference>
<dbReference type="PROSITE" id="PS50035">
    <property type="entry name" value="PLD"/>
    <property type="match status" value="2"/>
</dbReference>
<feature type="domain" description="PLD phosphodiesterase" evidence="14">
    <location>
        <begin position="220"/>
        <end position="247"/>
    </location>
</feature>
<organism evidence="15 16">
    <name type="scientific">Corynebacterium alimapuense</name>
    <dbReference type="NCBI Taxonomy" id="1576874"/>
    <lineage>
        <taxon>Bacteria</taxon>
        <taxon>Bacillati</taxon>
        <taxon>Actinomycetota</taxon>
        <taxon>Actinomycetes</taxon>
        <taxon>Mycobacteriales</taxon>
        <taxon>Corynebacteriaceae</taxon>
        <taxon>Corynebacterium</taxon>
    </lineage>
</organism>